<dbReference type="Proteomes" id="UP000653565">
    <property type="component" value="Unassembled WGS sequence"/>
</dbReference>
<organism evidence="1 2">
    <name type="scientific">Aspergillus fumigatiaffinis</name>
    <dbReference type="NCBI Taxonomy" id="340414"/>
    <lineage>
        <taxon>Eukaryota</taxon>
        <taxon>Fungi</taxon>
        <taxon>Dikarya</taxon>
        <taxon>Ascomycota</taxon>
        <taxon>Pezizomycotina</taxon>
        <taxon>Eurotiomycetes</taxon>
        <taxon>Eurotiomycetidae</taxon>
        <taxon>Eurotiales</taxon>
        <taxon>Aspergillaceae</taxon>
        <taxon>Aspergillus</taxon>
        <taxon>Aspergillus subgen. Fumigati</taxon>
    </lineage>
</organism>
<sequence length="472" mass="55134">MSSSTAAAAMISSPPVGQNADTPEVSLPFSFNVLPLECRQQILCELPDIQSLKSAILSHSSLYSAFYNHKAAVILQIIQRHIPRNLLAYAVLCYHARNIEPWTRAKVLDILELYFNRGLVESFKWTIGSALDLAKFHESVTFFTNDYIDNALGLVAPLNFPIHAPSETEWCRVARAFYLQETISHLFCFRNRDERWISGGIKYARPSPSEFRHREKYEIFFGKHAPWEMEQIGAVNEYLYWKISPAFNHIAAHDVELGYYTVYFSDNETWEAVMGSQHKRGFLLKGLAALHRFVIRANHTSRIGLVSVRNSRCSNWLLVNELEFLQRFAVGPLGAMFYKDLTPDQMEEVVRKPFAYDSDPGAQQAWQWTHFDNRCYQFICDKEHRELRRFGYVMWDSQRLEKWRDLGGPFQAPQQDNDTQVGRRWMAMWPLIEKRRKMYIHGARGWWDGEDGEEIRWIHGEKLPNTQRRLLQ</sequence>
<keyword evidence="2" id="KW-1185">Reference proteome</keyword>
<gene>
    <name evidence="1" type="ORF">CNMCM6805_000910</name>
</gene>
<dbReference type="AlphaFoldDB" id="A0A8H4HGZ8"/>
<name>A0A8H4HGZ8_9EURO</name>
<protein>
    <submittedName>
        <fullName evidence="1">Uncharacterized protein</fullName>
    </submittedName>
</protein>
<reference evidence="1" key="1">
    <citation type="journal article" date="2020" name="bioRxiv">
        <title>Genomic and phenotypic heterogeneity of clinical isolates of the human pathogens Aspergillus fumigatus, Aspergillus lentulus and Aspergillus fumigatiaffinis.</title>
        <authorList>
            <person name="dos Santos R.A.C."/>
            <person name="Steenwyk J.L."/>
            <person name="Rivero-Menendez O."/>
            <person name="Mead M.E."/>
            <person name="Silva L.P."/>
            <person name="Bastos R.W."/>
            <person name="Alastruey-Izquierdo A."/>
            <person name="Goldman G.H."/>
            <person name="Rokas A."/>
        </authorList>
    </citation>
    <scope>NUCLEOTIDE SEQUENCE</scope>
    <source>
        <strain evidence="1">CNM-CM6805</strain>
    </source>
</reference>
<comment type="caution">
    <text evidence="1">The sequence shown here is derived from an EMBL/GenBank/DDBJ whole genome shotgun (WGS) entry which is preliminary data.</text>
</comment>
<evidence type="ECO:0000313" key="2">
    <source>
        <dbReference type="Proteomes" id="UP000653565"/>
    </source>
</evidence>
<accession>A0A8H4HGZ8</accession>
<evidence type="ECO:0000313" key="1">
    <source>
        <dbReference type="EMBL" id="KAF4243516.1"/>
    </source>
</evidence>
<proteinExistence type="predicted"/>
<dbReference type="EMBL" id="JAAAPX010000011">
    <property type="protein sequence ID" value="KAF4243516.1"/>
    <property type="molecule type" value="Genomic_DNA"/>
</dbReference>
<reference evidence="1" key="2">
    <citation type="submission" date="2020-04" db="EMBL/GenBank/DDBJ databases">
        <authorList>
            <person name="Santos R.A.C."/>
            <person name="Steenwyk J.L."/>
            <person name="Rivero-Menendez O."/>
            <person name="Mead M.E."/>
            <person name="Silva L.P."/>
            <person name="Bastos R.W."/>
            <person name="Alastruey-Izquierdo A."/>
            <person name="Goldman G.H."/>
            <person name="Rokas A."/>
        </authorList>
    </citation>
    <scope>NUCLEOTIDE SEQUENCE</scope>
    <source>
        <strain evidence="1">CNM-CM6805</strain>
    </source>
</reference>